<protein>
    <submittedName>
        <fullName evidence="1">Uncharacterized protein</fullName>
    </submittedName>
</protein>
<keyword evidence="2" id="KW-1185">Reference proteome</keyword>
<proteinExistence type="predicted"/>
<name>A0ACC2SNP8_9FUNG</name>
<sequence>MSFIRGLFQKVKGVFPTSKRLVGTDLQGNRYYEEPRGSFPRRTIELNDGRSHYQDVSGTDLPVQWMAWLRHTRSHAPTHQELEYHEAIKKSTIQKAKKLELEWANRKLELQAAKSDESAKEKLPKPKLNEAFDKKEFEPEPWSPSSVKK</sequence>
<evidence type="ECO:0000313" key="2">
    <source>
        <dbReference type="Proteomes" id="UP001165960"/>
    </source>
</evidence>
<organism evidence="1 2">
    <name type="scientific">Entomophthora muscae</name>
    <dbReference type="NCBI Taxonomy" id="34485"/>
    <lineage>
        <taxon>Eukaryota</taxon>
        <taxon>Fungi</taxon>
        <taxon>Fungi incertae sedis</taxon>
        <taxon>Zoopagomycota</taxon>
        <taxon>Entomophthoromycotina</taxon>
        <taxon>Entomophthoromycetes</taxon>
        <taxon>Entomophthorales</taxon>
        <taxon>Entomophthoraceae</taxon>
        <taxon>Entomophthora</taxon>
    </lineage>
</organism>
<reference evidence="1" key="1">
    <citation type="submission" date="2022-04" db="EMBL/GenBank/DDBJ databases">
        <title>Genome of the entomopathogenic fungus Entomophthora muscae.</title>
        <authorList>
            <person name="Elya C."/>
            <person name="Lovett B.R."/>
            <person name="Lee E."/>
            <person name="Macias A.M."/>
            <person name="Hajek A.E."/>
            <person name="De Bivort B.L."/>
            <person name="Kasson M.T."/>
            <person name="De Fine Licht H.H."/>
            <person name="Stajich J.E."/>
        </authorList>
    </citation>
    <scope>NUCLEOTIDE SEQUENCE</scope>
    <source>
        <strain evidence="1">Berkeley</strain>
    </source>
</reference>
<gene>
    <name evidence="1" type="ORF">DSO57_1035518</name>
</gene>
<evidence type="ECO:0000313" key="1">
    <source>
        <dbReference type="EMBL" id="KAJ9063955.1"/>
    </source>
</evidence>
<comment type="caution">
    <text evidence="1">The sequence shown here is derived from an EMBL/GenBank/DDBJ whole genome shotgun (WGS) entry which is preliminary data.</text>
</comment>
<accession>A0ACC2SNP8</accession>
<dbReference type="Proteomes" id="UP001165960">
    <property type="component" value="Unassembled WGS sequence"/>
</dbReference>
<dbReference type="EMBL" id="QTSX02004576">
    <property type="protein sequence ID" value="KAJ9063955.1"/>
    <property type="molecule type" value="Genomic_DNA"/>
</dbReference>